<keyword evidence="1" id="KW-0472">Membrane</keyword>
<comment type="caution">
    <text evidence="2">The sequence shown here is derived from an EMBL/GenBank/DDBJ whole genome shotgun (WGS) entry which is preliminary data.</text>
</comment>
<name>A0A098LF33_9BACT</name>
<organism evidence="2 3">
    <name type="scientific">Sporocytophaga myxococcoides</name>
    <dbReference type="NCBI Taxonomy" id="153721"/>
    <lineage>
        <taxon>Bacteria</taxon>
        <taxon>Pseudomonadati</taxon>
        <taxon>Bacteroidota</taxon>
        <taxon>Cytophagia</taxon>
        <taxon>Cytophagales</taxon>
        <taxon>Cytophagaceae</taxon>
        <taxon>Sporocytophaga</taxon>
    </lineage>
</organism>
<dbReference type="OrthoDB" id="799809at2"/>
<gene>
    <name evidence="2" type="ORF">MYP_2810</name>
</gene>
<feature type="transmembrane region" description="Helical" evidence="1">
    <location>
        <begin position="43"/>
        <end position="61"/>
    </location>
</feature>
<dbReference type="RefSeq" id="WP_045464341.1">
    <property type="nucleotide sequence ID" value="NZ_BBLT01000005.1"/>
</dbReference>
<feature type="transmembrane region" description="Helical" evidence="1">
    <location>
        <begin position="105"/>
        <end position="122"/>
    </location>
</feature>
<dbReference type="Proteomes" id="UP000030185">
    <property type="component" value="Unassembled WGS sequence"/>
</dbReference>
<keyword evidence="3" id="KW-1185">Reference proteome</keyword>
<evidence type="ECO:0000313" key="2">
    <source>
        <dbReference type="EMBL" id="GAL85581.1"/>
    </source>
</evidence>
<dbReference type="EMBL" id="BBLT01000005">
    <property type="protein sequence ID" value="GAL85581.1"/>
    <property type="molecule type" value="Genomic_DNA"/>
</dbReference>
<evidence type="ECO:0000313" key="3">
    <source>
        <dbReference type="Proteomes" id="UP000030185"/>
    </source>
</evidence>
<feature type="transmembrane region" description="Helical" evidence="1">
    <location>
        <begin position="73"/>
        <end position="93"/>
    </location>
</feature>
<keyword evidence="1" id="KW-1133">Transmembrane helix</keyword>
<reference evidence="2 3" key="1">
    <citation type="submission" date="2014-09" db="EMBL/GenBank/DDBJ databases">
        <title>Sporocytophaga myxococcoides PG-01 genome sequencing.</title>
        <authorList>
            <person name="Liu L."/>
            <person name="Gao P.J."/>
            <person name="Chen G.J."/>
            <person name="Wang L.S."/>
        </authorList>
    </citation>
    <scope>NUCLEOTIDE SEQUENCE [LARGE SCALE GENOMIC DNA]</scope>
    <source>
        <strain evidence="2 3">PG-01</strain>
    </source>
</reference>
<keyword evidence="1" id="KW-0812">Transmembrane</keyword>
<sequence>MDGNNKYLMLLLWIQGGYFFITGVWPLVHIYSFMVVSGPKNDIWLVRTVGLLITSISLGLLTSAIMKKIEVSLMIIAFGSALSLLFVDLFYVFKNVIAETYLGDALVEFLFIISWLIIFWRSRK</sequence>
<proteinExistence type="predicted"/>
<accession>A0A098LF33</accession>
<feature type="transmembrane region" description="Helical" evidence="1">
    <location>
        <begin position="7"/>
        <end position="31"/>
    </location>
</feature>
<protein>
    <submittedName>
        <fullName evidence="2">Uncharacterized protein</fullName>
    </submittedName>
</protein>
<evidence type="ECO:0000256" key="1">
    <source>
        <dbReference type="SAM" id="Phobius"/>
    </source>
</evidence>
<dbReference type="AlphaFoldDB" id="A0A098LF33"/>
<dbReference type="eggNOG" id="ENOG50332ZD">
    <property type="taxonomic scope" value="Bacteria"/>
</dbReference>